<accession>A0A4V2F405</accession>
<name>A0A4V2F405_9BURK</name>
<dbReference type="GO" id="GO:0046819">
    <property type="term" value="P:protein secretion by the type V secretion system"/>
    <property type="evidence" value="ECO:0007669"/>
    <property type="project" value="TreeGrafter"/>
</dbReference>
<keyword evidence="7" id="KW-0472">Membrane</keyword>
<comment type="similarity">
    <text evidence="2">Belongs to the TPS (TC 1.B.20) family.</text>
</comment>
<dbReference type="InterPro" id="IPR013686">
    <property type="entry name" value="Polypept-transport_assoc_ShlB"/>
</dbReference>
<dbReference type="InterPro" id="IPR005565">
    <property type="entry name" value="Hemolysn_activator_HlyB_C"/>
</dbReference>
<evidence type="ECO:0000256" key="4">
    <source>
        <dbReference type="ARBA" id="ARBA00022452"/>
    </source>
</evidence>
<dbReference type="EMBL" id="SGXC01000001">
    <property type="protein sequence ID" value="RZS85927.1"/>
    <property type="molecule type" value="Genomic_DNA"/>
</dbReference>
<evidence type="ECO:0000259" key="10">
    <source>
        <dbReference type="PROSITE" id="PS51779"/>
    </source>
</evidence>
<dbReference type="PROSITE" id="PS51257">
    <property type="entry name" value="PROKAR_LIPOPROTEIN"/>
    <property type="match status" value="1"/>
</dbReference>
<feature type="chain" id="PRO_5020614424" evidence="9">
    <location>
        <begin position="28"/>
        <end position="546"/>
    </location>
</feature>
<dbReference type="PANTHER" id="PTHR34597">
    <property type="entry name" value="SLR1661 PROTEIN"/>
    <property type="match status" value="1"/>
</dbReference>
<comment type="caution">
    <text evidence="11">The sequence shown here is derived from an EMBL/GenBank/DDBJ whole genome shotgun (WGS) entry which is preliminary data.</text>
</comment>
<dbReference type="Gene3D" id="3.10.20.310">
    <property type="entry name" value="membrane protein fhac"/>
    <property type="match status" value="1"/>
</dbReference>
<keyword evidence="4" id="KW-1134">Transmembrane beta strand</keyword>
<proteinExistence type="inferred from homology"/>
<keyword evidence="6" id="KW-0653">Protein transport</keyword>
<keyword evidence="9" id="KW-0732">Signal</keyword>
<evidence type="ECO:0000313" key="11">
    <source>
        <dbReference type="EMBL" id="RZS85927.1"/>
    </source>
</evidence>
<dbReference type="AlphaFoldDB" id="A0A4V2F405"/>
<evidence type="ECO:0000256" key="8">
    <source>
        <dbReference type="ARBA" id="ARBA00023237"/>
    </source>
</evidence>
<dbReference type="Proteomes" id="UP000292445">
    <property type="component" value="Unassembled WGS sequence"/>
</dbReference>
<organism evidence="11 12">
    <name type="scientific">Pigmentiphaga kullae</name>
    <dbReference type="NCBI Taxonomy" id="151784"/>
    <lineage>
        <taxon>Bacteria</taxon>
        <taxon>Pseudomonadati</taxon>
        <taxon>Pseudomonadota</taxon>
        <taxon>Betaproteobacteria</taxon>
        <taxon>Burkholderiales</taxon>
        <taxon>Alcaligenaceae</taxon>
        <taxon>Pigmentiphaga</taxon>
    </lineage>
</organism>
<dbReference type="InterPro" id="IPR051544">
    <property type="entry name" value="TPS_OM_transporter"/>
</dbReference>
<dbReference type="PROSITE" id="PS51779">
    <property type="entry name" value="POTRA"/>
    <property type="match status" value="1"/>
</dbReference>
<dbReference type="GO" id="GO:0098046">
    <property type="term" value="C:type V protein secretion system complex"/>
    <property type="evidence" value="ECO:0007669"/>
    <property type="project" value="TreeGrafter"/>
</dbReference>
<evidence type="ECO:0000256" key="2">
    <source>
        <dbReference type="ARBA" id="ARBA00009055"/>
    </source>
</evidence>
<evidence type="ECO:0000313" key="12">
    <source>
        <dbReference type="Proteomes" id="UP000292445"/>
    </source>
</evidence>
<protein>
    <submittedName>
        <fullName evidence="11">Hemolysin activation/secretion protein</fullName>
    </submittedName>
</protein>
<dbReference type="InterPro" id="IPR034746">
    <property type="entry name" value="POTRA"/>
</dbReference>
<sequence>MRGADKTWNRRGIAAAAMGLACSAALAQTPGPLAQAPSQRLPEPPAPAAQAGFRLQQVSFTGAAAIPVEELQALAAGYVGRDVSLSDLEALARDVTGLYRSRGYFLAQALVPVQTVRDGRVEISVVEGRLGKVDIQVAPDAPISEGRIRAYLAPLQPGQPVSAQSYERAMLLLSDLPGIKVSSGLQEGSEPGTTDLVVEVTQARRVTFAFDADNHGTRESGRVRAGGTMRVASPLGLGDNLDARLMMSEGNSVNFGRLGYEAPLGTDGLRLGAGISRVRYELGQPWSQLGAKGRATVADLSLNYPVIRQRGQNLFLRLGVDHKELRDDLSMFSYSARKNIVGVGLGWSWERRDELFGGGYWASTGTLYHGRLDIKDDLTRAMDQGPAGHRTDGGFTKLTWQVSRLQSVLPRHSLYVSLGGQLTNGNLDASEKLALGGARAVRAFPSSELLVDEGVLGVVEWRWSATEDLTPYVFYDVGKGRMFHTPTSLDTNNTRSMQGFGIGAVWSRPGDFMVNVSLAWRRNTSAPVTDGGDRKPRIFVQFQKVF</sequence>
<keyword evidence="5" id="KW-0812">Transmembrane</keyword>
<gene>
    <name evidence="11" type="ORF">EV675_1957</name>
</gene>
<comment type="subcellular location">
    <subcellularLocation>
        <location evidence="1">Cell outer membrane</location>
    </subcellularLocation>
</comment>
<dbReference type="Gene3D" id="2.40.160.50">
    <property type="entry name" value="membrane protein fhac: a member of the omp85/tpsb transporter family"/>
    <property type="match status" value="1"/>
</dbReference>
<evidence type="ECO:0000256" key="7">
    <source>
        <dbReference type="ARBA" id="ARBA00023136"/>
    </source>
</evidence>
<dbReference type="Pfam" id="PF08479">
    <property type="entry name" value="POTRA_2"/>
    <property type="match status" value="1"/>
</dbReference>
<dbReference type="RefSeq" id="WP_130357066.1">
    <property type="nucleotide sequence ID" value="NZ_SGXC01000001.1"/>
</dbReference>
<keyword evidence="3" id="KW-0813">Transport</keyword>
<evidence type="ECO:0000256" key="9">
    <source>
        <dbReference type="SAM" id="SignalP"/>
    </source>
</evidence>
<dbReference type="GO" id="GO:0009279">
    <property type="term" value="C:cell outer membrane"/>
    <property type="evidence" value="ECO:0007669"/>
    <property type="project" value="UniProtKB-SubCell"/>
</dbReference>
<dbReference type="Pfam" id="PF03865">
    <property type="entry name" value="ShlB"/>
    <property type="match status" value="1"/>
</dbReference>
<feature type="domain" description="POTRA" evidence="10">
    <location>
        <begin position="53"/>
        <end position="128"/>
    </location>
</feature>
<keyword evidence="12" id="KW-1185">Reference proteome</keyword>
<reference evidence="11 12" key="1">
    <citation type="submission" date="2019-02" db="EMBL/GenBank/DDBJ databases">
        <title>Genomic Encyclopedia of Type Strains, Phase IV (KMG-IV): sequencing the most valuable type-strain genomes for metagenomic binning, comparative biology and taxonomic classification.</title>
        <authorList>
            <person name="Goeker M."/>
        </authorList>
    </citation>
    <scope>NUCLEOTIDE SEQUENCE [LARGE SCALE GENOMIC DNA]</scope>
    <source>
        <strain evidence="11 12">K24</strain>
    </source>
</reference>
<dbReference type="OrthoDB" id="572300at2"/>
<evidence type="ECO:0000256" key="5">
    <source>
        <dbReference type="ARBA" id="ARBA00022692"/>
    </source>
</evidence>
<dbReference type="PANTHER" id="PTHR34597:SF1">
    <property type="entry name" value="HEME_HEMOPEXIN TRANSPORTER PROTEIN HUXB"/>
    <property type="match status" value="1"/>
</dbReference>
<dbReference type="GO" id="GO:0008320">
    <property type="term" value="F:protein transmembrane transporter activity"/>
    <property type="evidence" value="ECO:0007669"/>
    <property type="project" value="TreeGrafter"/>
</dbReference>
<feature type="signal peptide" evidence="9">
    <location>
        <begin position="1"/>
        <end position="27"/>
    </location>
</feature>
<evidence type="ECO:0000256" key="6">
    <source>
        <dbReference type="ARBA" id="ARBA00022927"/>
    </source>
</evidence>
<evidence type="ECO:0000256" key="1">
    <source>
        <dbReference type="ARBA" id="ARBA00004442"/>
    </source>
</evidence>
<keyword evidence="8" id="KW-0998">Cell outer membrane</keyword>
<evidence type="ECO:0000256" key="3">
    <source>
        <dbReference type="ARBA" id="ARBA00022448"/>
    </source>
</evidence>